<sequence length="124" mass="13488">MEGQRWPGVMEQGNVCLNAHNSHASRNISLSAMCLVSGSLPVLTHSRKGTLALTGILAMGLSRSGLFLMVHTTSCSHVVPHFGGVEWCGRGHGLLRLQHVLDGTKHCSDSASIDEMRVTWYYTK</sequence>
<reference evidence="1 2" key="1">
    <citation type="submission" date="2019-05" db="EMBL/GenBank/DDBJ databases">
        <title>Another draft genome of Portunus trituberculatus and its Hox gene families provides insights of decapod evolution.</title>
        <authorList>
            <person name="Jeong J.-H."/>
            <person name="Song I."/>
            <person name="Kim S."/>
            <person name="Choi T."/>
            <person name="Kim D."/>
            <person name="Ryu S."/>
            <person name="Kim W."/>
        </authorList>
    </citation>
    <scope>NUCLEOTIDE SEQUENCE [LARGE SCALE GENOMIC DNA]</scope>
    <source>
        <tissue evidence="1">Muscle</tissue>
    </source>
</reference>
<comment type="caution">
    <text evidence="1">The sequence shown here is derived from an EMBL/GenBank/DDBJ whole genome shotgun (WGS) entry which is preliminary data.</text>
</comment>
<proteinExistence type="predicted"/>
<evidence type="ECO:0000313" key="2">
    <source>
        <dbReference type="Proteomes" id="UP000324222"/>
    </source>
</evidence>
<protein>
    <submittedName>
        <fullName evidence="1">Uncharacterized protein</fullName>
    </submittedName>
</protein>
<dbReference type="Proteomes" id="UP000324222">
    <property type="component" value="Unassembled WGS sequence"/>
</dbReference>
<accession>A0A5B7CTS6</accession>
<dbReference type="EMBL" id="VSRR010000261">
    <property type="protein sequence ID" value="MPC13142.1"/>
    <property type="molecule type" value="Genomic_DNA"/>
</dbReference>
<dbReference type="AlphaFoldDB" id="A0A5B7CTS6"/>
<name>A0A5B7CTS6_PORTR</name>
<evidence type="ECO:0000313" key="1">
    <source>
        <dbReference type="EMBL" id="MPC13142.1"/>
    </source>
</evidence>
<gene>
    <name evidence="1" type="ORF">E2C01_005863</name>
</gene>
<organism evidence="1 2">
    <name type="scientific">Portunus trituberculatus</name>
    <name type="common">Swimming crab</name>
    <name type="synonym">Neptunus trituberculatus</name>
    <dbReference type="NCBI Taxonomy" id="210409"/>
    <lineage>
        <taxon>Eukaryota</taxon>
        <taxon>Metazoa</taxon>
        <taxon>Ecdysozoa</taxon>
        <taxon>Arthropoda</taxon>
        <taxon>Crustacea</taxon>
        <taxon>Multicrustacea</taxon>
        <taxon>Malacostraca</taxon>
        <taxon>Eumalacostraca</taxon>
        <taxon>Eucarida</taxon>
        <taxon>Decapoda</taxon>
        <taxon>Pleocyemata</taxon>
        <taxon>Brachyura</taxon>
        <taxon>Eubrachyura</taxon>
        <taxon>Portunoidea</taxon>
        <taxon>Portunidae</taxon>
        <taxon>Portuninae</taxon>
        <taxon>Portunus</taxon>
    </lineage>
</organism>
<keyword evidence="2" id="KW-1185">Reference proteome</keyword>